<dbReference type="Proteomes" id="UP001172788">
    <property type="component" value="Unassembled WGS sequence"/>
</dbReference>
<organism evidence="1 4">
    <name type="scientific">Pandoraea cepalis</name>
    <dbReference type="NCBI Taxonomy" id="2508294"/>
    <lineage>
        <taxon>Bacteria</taxon>
        <taxon>Pseudomonadati</taxon>
        <taxon>Pseudomonadota</taxon>
        <taxon>Betaproteobacteria</taxon>
        <taxon>Burkholderiales</taxon>
        <taxon>Burkholderiaceae</taxon>
        <taxon>Pandoraea</taxon>
    </lineage>
</organism>
<evidence type="ECO:0000313" key="4">
    <source>
        <dbReference type="Proteomes" id="UP001172791"/>
    </source>
</evidence>
<name>A0AAW7MGL7_9BURK</name>
<dbReference type="Proteomes" id="UP001172791">
    <property type="component" value="Unassembled WGS sequence"/>
</dbReference>
<evidence type="ECO:0000313" key="2">
    <source>
        <dbReference type="EMBL" id="MDN4581351.1"/>
    </source>
</evidence>
<reference evidence="1" key="1">
    <citation type="submission" date="2018-04" db="EMBL/GenBank/DDBJ databases">
        <authorList>
            <person name="Jy Z."/>
        </authorList>
    </citation>
    <scope>NUCLEOTIDE SEQUENCE</scope>
    <source>
        <strain evidence="2">AS13</strain>
        <strain evidence="1">LA18</strain>
    </source>
</reference>
<evidence type="ECO:0000313" key="3">
    <source>
        <dbReference type="Proteomes" id="UP001172788"/>
    </source>
</evidence>
<accession>A0AAW7MGL7</accession>
<sequence>MTTAENNMTKIRPAKERFMRDVWFYRELPAETVHVAAEKINRHAEVIGAVELSVPTLRAMAECLEHSTDPAALDVFGKLLLLAEQFEQLMKPSNKQAAPTAHETNRNH</sequence>
<comment type="caution">
    <text evidence="1">The sequence shown here is derived from an EMBL/GenBank/DDBJ whole genome shotgun (WGS) entry which is preliminary data.</text>
</comment>
<gene>
    <name evidence="1" type="ORF">DBA34_01255</name>
    <name evidence="2" type="ORF">DBB29_24880</name>
</gene>
<dbReference type="EMBL" id="QAID01000046">
    <property type="protein sequence ID" value="MDN4581351.1"/>
    <property type="molecule type" value="Genomic_DNA"/>
</dbReference>
<dbReference type="EMBL" id="QAIC01000022">
    <property type="protein sequence ID" value="MDN4571897.1"/>
    <property type="molecule type" value="Genomic_DNA"/>
</dbReference>
<protein>
    <submittedName>
        <fullName evidence="1">Uncharacterized protein</fullName>
    </submittedName>
</protein>
<keyword evidence="3" id="KW-1185">Reference proteome</keyword>
<evidence type="ECO:0000313" key="1">
    <source>
        <dbReference type="EMBL" id="MDN4571897.1"/>
    </source>
</evidence>
<dbReference type="AlphaFoldDB" id="A0AAW7MGL7"/>
<proteinExistence type="predicted"/>